<dbReference type="Proteomes" id="UP000306575">
    <property type="component" value="Unassembled WGS sequence"/>
</dbReference>
<reference evidence="1 2" key="1">
    <citation type="submission" date="2019-04" db="EMBL/GenBank/DDBJ databases">
        <title>Genome sequence of Pelagicola litoralis CL-ES2.</title>
        <authorList>
            <person name="Cao J."/>
        </authorList>
    </citation>
    <scope>NUCLEOTIDE SEQUENCE [LARGE SCALE GENOMIC DNA]</scope>
    <source>
        <strain evidence="1 2">CL-ES2</strain>
    </source>
</reference>
<accession>A0A4U7N634</accession>
<gene>
    <name evidence="1" type="ORF">FAP39_08150</name>
</gene>
<protein>
    <submittedName>
        <fullName evidence="1">Uncharacterized protein</fullName>
    </submittedName>
</protein>
<keyword evidence="2" id="KW-1185">Reference proteome</keyword>
<dbReference type="AlphaFoldDB" id="A0A4U7N634"/>
<name>A0A4U7N634_9RHOB</name>
<evidence type="ECO:0000313" key="1">
    <source>
        <dbReference type="EMBL" id="TKZ21077.1"/>
    </source>
</evidence>
<comment type="caution">
    <text evidence="1">The sequence shown here is derived from an EMBL/GenBank/DDBJ whole genome shotgun (WGS) entry which is preliminary data.</text>
</comment>
<dbReference type="OrthoDB" id="7709182at2"/>
<dbReference type="RefSeq" id="WP_138015906.1">
    <property type="nucleotide sequence ID" value="NZ_SULI01000007.1"/>
</dbReference>
<organism evidence="1 2">
    <name type="scientific">Shimia litoralis</name>
    <dbReference type="NCBI Taxonomy" id="420403"/>
    <lineage>
        <taxon>Bacteria</taxon>
        <taxon>Pseudomonadati</taxon>
        <taxon>Pseudomonadota</taxon>
        <taxon>Alphaproteobacteria</taxon>
        <taxon>Rhodobacterales</taxon>
        <taxon>Roseobacteraceae</taxon>
    </lineage>
</organism>
<dbReference type="EMBL" id="SULI01000007">
    <property type="protein sequence ID" value="TKZ21077.1"/>
    <property type="molecule type" value="Genomic_DNA"/>
</dbReference>
<evidence type="ECO:0000313" key="2">
    <source>
        <dbReference type="Proteomes" id="UP000306575"/>
    </source>
</evidence>
<proteinExistence type="predicted"/>
<sequence length="116" mass="12894">MWKLICATLFLADPVLAQDWRLRESDVLFDAEGLQQALSGQKIEYYDGGTSVFGSDGTYSYTYGGGGLWEGHYEVGDAGLVCVTFVTGTLRCDRFVRNDGRLVLLTEKGERFPVRP</sequence>